<dbReference type="KEGG" id="vg:24606947"/>
<proteinExistence type="predicted"/>
<dbReference type="EMBL" id="KM236245">
    <property type="protein sequence ID" value="AIW03205.1"/>
    <property type="molecule type" value="Genomic_DNA"/>
</dbReference>
<reference evidence="1 2" key="1">
    <citation type="submission" date="2014-07" db="EMBL/GenBank/DDBJ databases">
        <title>Complete Genome of Bacillus megaterium Myophage Mater.</title>
        <authorList>
            <person name="Lancaster J.C."/>
            <person name="Hodde M.K."/>
            <person name="Hernandez A.C."/>
            <person name="Everett G.F.K."/>
        </authorList>
    </citation>
    <scope>NUCLEOTIDE SEQUENCE [LARGE SCALE GENOMIC DNA]</scope>
</reference>
<keyword evidence="2" id="KW-1185">Reference proteome</keyword>
<dbReference type="RefSeq" id="YP_009151007.1">
    <property type="nucleotide sequence ID" value="NC_027366.1"/>
</dbReference>
<protein>
    <submittedName>
        <fullName evidence="1">Uncharacterized protein</fullName>
    </submittedName>
</protein>
<accession>A0A0A0RMC1</accession>
<sequence>MAIIDSLQYTLIPFETLGTLTEKVQALLDGDVLFIKKFEKQEGADVLVRLDQRRYTVSQISYDISESEDNGRFWTTFNVGLNDLSLYTVFRFKEDVFRKECKYMIGDKISYTSIDGKIDSAIIEGVYEHSTDPTKFAYRLSRDEGLYAEDELFDNPYM</sequence>
<name>A0A0A0RMC1_9CAUD</name>
<dbReference type="GeneID" id="24606947"/>
<gene>
    <name evidence="1" type="ORF">CPT_Mater48</name>
</gene>
<dbReference type="OrthoDB" id="12513at10239"/>
<organism evidence="1 2">
    <name type="scientific">Bacillus phage Mater</name>
    <dbReference type="NCBI Taxonomy" id="1540090"/>
    <lineage>
        <taxon>Viruses</taxon>
        <taxon>Duplodnaviria</taxon>
        <taxon>Heunggongvirae</taxon>
        <taxon>Uroviricota</taxon>
        <taxon>Caudoviricetes</taxon>
        <taxon>Herelleviridae</taxon>
        <taxon>Bastillevirinae</taxon>
        <taxon>Matervirus</taxon>
        <taxon>Matervirus mater</taxon>
    </lineage>
</organism>
<dbReference type="Proteomes" id="UP000030206">
    <property type="component" value="Segment"/>
</dbReference>
<evidence type="ECO:0000313" key="2">
    <source>
        <dbReference type="Proteomes" id="UP000030206"/>
    </source>
</evidence>
<evidence type="ECO:0000313" key="1">
    <source>
        <dbReference type="EMBL" id="AIW03205.1"/>
    </source>
</evidence>